<accession>A0A4Y2LQ29</accession>
<reference evidence="1 2" key="1">
    <citation type="journal article" date="2019" name="Sci. Rep.">
        <title>Orb-weaving spider Araneus ventricosus genome elucidates the spidroin gene catalogue.</title>
        <authorList>
            <person name="Kono N."/>
            <person name="Nakamura H."/>
            <person name="Ohtoshi R."/>
            <person name="Moran D.A.P."/>
            <person name="Shinohara A."/>
            <person name="Yoshida Y."/>
            <person name="Fujiwara M."/>
            <person name="Mori M."/>
            <person name="Tomita M."/>
            <person name="Arakawa K."/>
        </authorList>
    </citation>
    <scope>NUCLEOTIDE SEQUENCE [LARGE SCALE GENOMIC DNA]</scope>
</reference>
<name>A0A4Y2LQ29_ARAVE</name>
<evidence type="ECO:0000313" key="2">
    <source>
        <dbReference type="Proteomes" id="UP000499080"/>
    </source>
</evidence>
<evidence type="ECO:0000313" key="1">
    <source>
        <dbReference type="EMBL" id="GBN16838.1"/>
    </source>
</evidence>
<proteinExistence type="predicted"/>
<comment type="caution">
    <text evidence="1">The sequence shown here is derived from an EMBL/GenBank/DDBJ whole genome shotgun (WGS) entry which is preliminary data.</text>
</comment>
<sequence>MHATVILKNPTHSYLLHENTFISQSYEMNFAASSETVAVASLLEPSVRLQGREPNLRIPGTPDLADAPPYFTVTDKRIQLTQRKISQSRDART</sequence>
<organism evidence="1 2">
    <name type="scientific">Araneus ventricosus</name>
    <name type="common">Orbweaver spider</name>
    <name type="synonym">Epeira ventricosa</name>
    <dbReference type="NCBI Taxonomy" id="182803"/>
    <lineage>
        <taxon>Eukaryota</taxon>
        <taxon>Metazoa</taxon>
        <taxon>Ecdysozoa</taxon>
        <taxon>Arthropoda</taxon>
        <taxon>Chelicerata</taxon>
        <taxon>Arachnida</taxon>
        <taxon>Araneae</taxon>
        <taxon>Araneomorphae</taxon>
        <taxon>Entelegynae</taxon>
        <taxon>Araneoidea</taxon>
        <taxon>Araneidae</taxon>
        <taxon>Araneus</taxon>
    </lineage>
</organism>
<dbReference type="AlphaFoldDB" id="A0A4Y2LQ29"/>
<gene>
    <name evidence="1" type="ORF">AVEN_3276_1</name>
</gene>
<dbReference type="Proteomes" id="UP000499080">
    <property type="component" value="Unassembled WGS sequence"/>
</dbReference>
<protein>
    <submittedName>
        <fullName evidence="1">Uncharacterized protein</fullName>
    </submittedName>
</protein>
<dbReference type="EMBL" id="BGPR01119819">
    <property type="protein sequence ID" value="GBN16838.1"/>
    <property type="molecule type" value="Genomic_DNA"/>
</dbReference>
<keyword evidence="2" id="KW-1185">Reference proteome</keyword>